<proteinExistence type="inferred from homology"/>
<evidence type="ECO:0000259" key="10">
    <source>
        <dbReference type="PROSITE" id="PS50893"/>
    </source>
</evidence>
<dbReference type="SMART" id="SM00382">
    <property type="entry name" value="AAA"/>
    <property type="match status" value="2"/>
</dbReference>
<dbReference type="Gene3D" id="3.40.50.300">
    <property type="entry name" value="P-loop containing nucleotide triphosphate hydrolases"/>
    <property type="match status" value="2"/>
</dbReference>
<feature type="transmembrane region" description="Helical" evidence="9">
    <location>
        <begin position="466"/>
        <end position="487"/>
    </location>
</feature>
<feature type="transmembrane region" description="Helical" evidence="9">
    <location>
        <begin position="606"/>
        <end position="624"/>
    </location>
</feature>
<dbReference type="OrthoDB" id="245989at2759"/>
<evidence type="ECO:0000256" key="3">
    <source>
        <dbReference type="ARBA" id="ARBA00022448"/>
    </source>
</evidence>
<sequence>MVLHKASHGGLVDSLASLATAPIVHSEPELDTPAPSFFKNSSDIPPSGKNEQSFDFKQVLRDLMKRRQHEGIKDRQLGVMFKDLRVVGAGSRTSHQPTVSSPFHPSTFLAKIRGIRNPSIRDILSGFEGVVAPGEMLLVLGRPGAGCSTLLKTLANQRGEYHAVEGQIFYDSFTSEEIHDSFRGDVTYCPEDDIHFPTLTVDQTLSFAVRNRTPATRLPGQTRQDYVEDTTTMLMKVLGLFRSKHTLVGNSQIQGASGGERKRVSIAETLGSAGSLGAWDNSTRGLDSSTALEFVRVLRCITDIKRTTTIVSLYQAGEPLYNLFDKVCVIAEGRIAYFGPADSAKDYFIGMGFEPQNRQTTPDFLVAVTDPNGRKIRPGHKSSVPRTSEELASFFMASDLGRQNREAIEQRREQYVGNHEHKEGYLSSVAAEHGNASTVYMTSILQQVRTVMRRRVQVIIGDKFEFFMRLASQVFQAVIMGTVFLNVPNDTSAYFPREGVLFFSLFFNAITSVSEIPSLFFQRPIVLRHQKAALHYPFIQSLAHTIVDIPVTLIVQLVFVVILYFLVGLQRSASQFFIFYLFVFLMSQTMKSFFRAIAASLKSRPSAIALSGIFILLMSLYGGYTVPWPTAPRGLRWIMWLNPLWWAFGGLVVNEFHTLDGVCSTLVPQGLGYKNVSLANQVCTTVGSQPGQLLVDGNIYVGLTFDFWYSQLWRNFGVLCAFYLLFLAVLLVATELNTSSASDSAVILFKQGSCAVDGNSKVLDEEKADAEFHSRSLSQVADPSTFDNLEKVKDLFTWQHLQYEVPVEGGIKRLLDDVTGFVIPGKLTALMGESGAGKTTLLNVLAQRVGFGVVTGERFFGGQPPPIDFQAQTGYCQQLDTHLPEATVREALLFSASLRQPQSVPLAEKETYVDKCLQMCGLEEYADAVIGSLGVEHRKRTTIAVELAAKPKLLLFLDEPTSGLDSQSAWAIVRVLRELADRGQAILCTIHQPSAELFQVFDRLLLLRKGGQTVYFGDIGENSSTMLNYFQRNGAPRCGSDDNPAEYMLDVIGAGATAVSTTDWYNVWKCSPEAAQLQDHINDLHEQGRSHPHQLSARYSVFATSWLHQFVALTHRNFQAYWRNPTYIRAKFLLNIAGGLLVGFTFFHANDSLQGTQNKLFSIFLSLVLCVPLVHQLMAAYIDIRTVYEIRERPTRMYSWTALVMSQLVAELPWNVTSSAMFFFSWYWTVGYPTGRAGYTFLVLSIAFPFYYTTFGHGIASMSPTAPVASIYFTTLVIFILIFDGVIQPFFELNWWRWMYRASPFTYIIESLLGQAIGSQAIICSSTELVSVNPPKGLTCSEYMDPFIKFAGGYLTNPGAAEGCRYCPYKFTDQYMYSRFNIKYSDHWRNLGIIFGFVAFNTIAIFWFTYFMRIRTVSVFTSLKQKLARGK</sequence>
<evidence type="ECO:0000313" key="11">
    <source>
        <dbReference type="EMBL" id="KAG1824589.1"/>
    </source>
</evidence>
<protein>
    <submittedName>
        <fullName evidence="11">Pleiotropic drug resistance ABC transporter</fullName>
    </submittedName>
</protein>
<keyword evidence="8 9" id="KW-0472">Membrane</keyword>
<name>A0A9P7JI80_9AGAM</name>
<dbReference type="GO" id="GO:0005524">
    <property type="term" value="F:ATP binding"/>
    <property type="evidence" value="ECO:0007669"/>
    <property type="project" value="UniProtKB-KW"/>
</dbReference>
<feature type="domain" description="ABC transporter" evidence="10">
    <location>
        <begin position="790"/>
        <end position="1035"/>
    </location>
</feature>
<dbReference type="SUPFAM" id="SSF52540">
    <property type="entry name" value="P-loop containing nucleoside triphosphate hydrolases"/>
    <property type="match status" value="2"/>
</dbReference>
<dbReference type="InterPro" id="IPR003593">
    <property type="entry name" value="AAA+_ATPase"/>
</dbReference>
<keyword evidence="6" id="KW-0067">ATP-binding</keyword>
<dbReference type="Pfam" id="PF14510">
    <property type="entry name" value="ABC_trans_N"/>
    <property type="match status" value="1"/>
</dbReference>
<evidence type="ECO:0000256" key="8">
    <source>
        <dbReference type="ARBA" id="ARBA00023136"/>
    </source>
</evidence>
<comment type="caution">
    <text evidence="11">The sequence shown here is derived from an EMBL/GenBank/DDBJ whole genome shotgun (WGS) entry which is preliminary data.</text>
</comment>
<evidence type="ECO:0000313" key="12">
    <source>
        <dbReference type="Proteomes" id="UP000807769"/>
    </source>
</evidence>
<keyword evidence="12" id="KW-1185">Reference proteome</keyword>
<dbReference type="GO" id="GO:0140359">
    <property type="term" value="F:ABC-type transporter activity"/>
    <property type="evidence" value="ECO:0007669"/>
    <property type="project" value="InterPro"/>
</dbReference>
<comment type="similarity">
    <text evidence="2">Belongs to the ABC transporter superfamily. ABCG family. PDR (TC 3.A.1.205) subfamily.</text>
</comment>
<accession>A0A9P7JI80</accession>
<feature type="transmembrane region" description="Helical" evidence="9">
    <location>
        <begin position="499"/>
        <end position="521"/>
    </location>
</feature>
<dbReference type="CDD" id="cd03233">
    <property type="entry name" value="ABCG_PDR_domain1"/>
    <property type="match status" value="1"/>
</dbReference>
<feature type="transmembrane region" description="Helical" evidence="9">
    <location>
        <begin position="1239"/>
        <end position="1259"/>
    </location>
</feature>
<feature type="transmembrane region" description="Helical" evidence="9">
    <location>
        <begin position="1391"/>
        <end position="1412"/>
    </location>
</feature>
<evidence type="ECO:0000256" key="1">
    <source>
        <dbReference type="ARBA" id="ARBA00004141"/>
    </source>
</evidence>
<evidence type="ECO:0000256" key="4">
    <source>
        <dbReference type="ARBA" id="ARBA00022692"/>
    </source>
</evidence>
<dbReference type="InterPro" id="IPR034003">
    <property type="entry name" value="ABCG_PDR_2"/>
</dbReference>
<evidence type="ECO:0000256" key="5">
    <source>
        <dbReference type="ARBA" id="ARBA00022741"/>
    </source>
</evidence>
<dbReference type="FunFam" id="3.40.50.300:FF:000054">
    <property type="entry name" value="ABC multidrug transporter atrF"/>
    <property type="match status" value="1"/>
</dbReference>
<dbReference type="InterPro" id="IPR003439">
    <property type="entry name" value="ABC_transporter-like_ATP-bd"/>
</dbReference>
<dbReference type="EMBL" id="JABBWG010000003">
    <property type="protein sequence ID" value="KAG1824589.1"/>
    <property type="molecule type" value="Genomic_DNA"/>
</dbReference>
<evidence type="ECO:0000256" key="7">
    <source>
        <dbReference type="ARBA" id="ARBA00022989"/>
    </source>
</evidence>
<evidence type="ECO:0000256" key="2">
    <source>
        <dbReference type="ARBA" id="ARBA00006012"/>
    </source>
</evidence>
<dbReference type="InterPro" id="IPR027417">
    <property type="entry name" value="P-loop_NTPase"/>
</dbReference>
<keyword evidence="3" id="KW-0813">Transport</keyword>
<dbReference type="InterPro" id="IPR034001">
    <property type="entry name" value="ABCG_PDR_1"/>
</dbReference>
<feature type="transmembrane region" description="Helical" evidence="9">
    <location>
        <begin position="712"/>
        <end position="733"/>
    </location>
</feature>
<dbReference type="Pfam" id="PF19055">
    <property type="entry name" value="ABC2_membrane_7"/>
    <property type="match status" value="1"/>
</dbReference>
<feature type="transmembrane region" description="Helical" evidence="9">
    <location>
        <begin position="542"/>
        <end position="567"/>
    </location>
</feature>
<keyword evidence="5" id="KW-0547">Nucleotide-binding</keyword>
<dbReference type="InterPro" id="IPR043926">
    <property type="entry name" value="ABCG_dom"/>
</dbReference>
<evidence type="ECO:0000256" key="9">
    <source>
        <dbReference type="SAM" id="Phobius"/>
    </source>
</evidence>
<dbReference type="GeneID" id="64631656"/>
<comment type="subcellular location">
    <subcellularLocation>
        <location evidence="1">Membrane</location>
        <topology evidence="1">Multi-pass membrane protein</topology>
    </subcellularLocation>
</comment>
<feature type="transmembrane region" description="Helical" evidence="9">
    <location>
        <begin position="1161"/>
        <end position="1182"/>
    </location>
</feature>
<dbReference type="InterPro" id="IPR029481">
    <property type="entry name" value="ABC_trans_N"/>
</dbReference>
<reference evidence="11" key="1">
    <citation type="journal article" date="2020" name="New Phytol.">
        <title>Comparative genomics reveals dynamic genome evolution in host specialist ectomycorrhizal fungi.</title>
        <authorList>
            <person name="Lofgren L.A."/>
            <person name="Nguyen N.H."/>
            <person name="Vilgalys R."/>
            <person name="Ruytinx J."/>
            <person name="Liao H.L."/>
            <person name="Branco S."/>
            <person name="Kuo A."/>
            <person name="LaButti K."/>
            <person name="Lipzen A."/>
            <person name="Andreopoulos W."/>
            <person name="Pangilinan J."/>
            <person name="Riley R."/>
            <person name="Hundley H."/>
            <person name="Na H."/>
            <person name="Barry K."/>
            <person name="Grigoriev I.V."/>
            <person name="Stajich J.E."/>
            <person name="Kennedy P.G."/>
        </authorList>
    </citation>
    <scope>NUCLEOTIDE SEQUENCE</scope>
    <source>
        <strain evidence="11">MN1</strain>
    </source>
</reference>
<dbReference type="RefSeq" id="XP_041198306.1">
    <property type="nucleotide sequence ID" value="XM_041337640.1"/>
</dbReference>
<keyword evidence="4 9" id="KW-0812">Transmembrane</keyword>
<dbReference type="PANTHER" id="PTHR19241">
    <property type="entry name" value="ATP-BINDING CASSETTE TRANSPORTER"/>
    <property type="match status" value="1"/>
</dbReference>
<feature type="transmembrane region" description="Helical" evidence="9">
    <location>
        <begin position="1132"/>
        <end position="1149"/>
    </location>
</feature>
<dbReference type="GO" id="GO:0016020">
    <property type="term" value="C:membrane"/>
    <property type="evidence" value="ECO:0007669"/>
    <property type="project" value="UniProtKB-SubCell"/>
</dbReference>
<gene>
    <name evidence="11" type="ORF">BJ212DRAFT_1423726</name>
</gene>
<organism evidence="11 12">
    <name type="scientific">Suillus subaureus</name>
    <dbReference type="NCBI Taxonomy" id="48587"/>
    <lineage>
        <taxon>Eukaryota</taxon>
        <taxon>Fungi</taxon>
        <taxon>Dikarya</taxon>
        <taxon>Basidiomycota</taxon>
        <taxon>Agaricomycotina</taxon>
        <taxon>Agaricomycetes</taxon>
        <taxon>Agaricomycetidae</taxon>
        <taxon>Boletales</taxon>
        <taxon>Suillineae</taxon>
        <taxon>Suillaceae</taxon>
        <taxon>Suillus</taxon>
    </lineage>
</organism>
<keyword evidence="7 9" id="KW-1133">Transmembrane helix</keyword>
<dbReference type="PROSITE" id="PS50893">
    <property type="entry name" value="ABC_TRANSPORTER_2"/>
    <property type="match status" value="2"/>
</dbReference>
<dbReference type="InterPro" id="IPR013525">
    <property type="entry name" value="ABC2_TM"/>
</dbReference>
<feature type="transmembrane region" description="Helical" evidence="9">
    <location>
        <begin position="573"/>
        <end position="594"/>
    </location>
</feature>
<feature type="transmembrane region" description="Helical" evidence="9">
    <location>
        <begin position="1203"/>
        <end position="1227"/>
    </location>
</feature>
<dbReference type="Pfam" id="PF06422">
    <property type="entry name" value="PDR_CDR"/>
    <property type="match status" value="2"/>
</dbReference>
<dbReference type="CDD" id="cd03232">
    <property type="entry name" value="ABCG_PDR_domain2"/>
    <property type="match status" value="1"/>
</dbReference>
<feature type="transmembrane region" description="Helical" evidence="9">
    <location>
        <begin position="1271"/>
        <end position="1291"/>
    </location>
</feature>
<feature type="domain" description="ABC transporter" evidence="10">
    <location>
        <begin position="109"/>
        <end position="357"/>
    </location>
</feature>
<dbReference type="GO" id="GO:0016887">
    <property type="term" value="F:ATP hydrolysis activity"/>
    <property type="evidence" value="ECO:0007669"/>
    <property type="project" value="InterPro"/>
</dbReference>
<dbReference type="Proteomes" id="UP000807769">
    <property type="component" value="Unassembled WGS sequence"/>
</dbReference>
<dbReference type="InterPro" id="IPR010929">
    <property type="entry name" value="PDR_CDR_ABC"/>
</dbReference>
<evidence type="ECO:0000256" key="6">
    <source>
        <dbReference type="ARBA" id="ARBA00022840"/>
    </source>
</evidence>
<dbReference type="Pfam" id="PF00005">
    <property type="entry name" value="ABC_tran"/>
    <property type="match status" value="2"/>
</dbReference>
<dbReference type="Pfam" id="PF01061">
    <property type="entry name" value="ABC2_membrane"/>
    <property type="match status" value="2"/>
</dbReference>